<name>A0ABD2Q753_9PLAT</name>
<dbReference type="AlphaFoldDB" id="A0ABD2Q753"/>
<evidence type="ECO:0000256" key="9">
    <source>
        <dbReference type="ARBA" id="ARBA00023136"/>
    </source>
</evidence>
<protein>
    <recommendedName>
        <fullName evidence="4">diacylglycerol O-acyltransferase</fullName>
        <ecNumber evidence="4">2.3.1.20</ecNumber>
    </recommendedName>
</protein>
<evidence type="ECO:0000256" key="7">
    <source>
        <dbReference type="ARBA" id="ARBA00022824"/>
    </source>
</evidence>
<organism evidence="13 14">
    <name type="scientific">Cichlidogyrus casuarinus</name>
    <dbReference type="NCBI Taxonomy" id="1844966"/>
    <lineage>
        <taxon>Eukaryota</taxon>
        <taxon>Metazoa</taxon>
        <taxon>Spiralia</taxon>
        <taxon>Lophotrochozoa</taxon>
        <taxon>Platyhelminthes</taxon>
        <taxon>Monogenea</taxon>
        <taxon>Monopisthocotylea</taxon>
        <taxon>Dactylogyridea</taxon>
        <taxon>Ancyrocephalidae</taxon>
        <taxon>Cichlidogyrus</taxon>
    </lineage>
</organism>
<evidence type="ECO:0000256" key="8">
    <source>
        <dbReference type="ARBA" id="ARBA00022989"/>
    </source>
</evidence>
<accession>A0ABD2Q753</accession>
<dbReference type="InterPro" id="IPR004299">
    <property type="entry name" value="MBOAT_fam"/>
</dbReference>
<feature type="transmembrane region" description="Helical" evidence="12">
    <location>
        <begin position="209"/>
        <end position="231"/>
    </location>
</feature>
<keyword evidence="7" id="KW-0256">Endoplasmic reticulum</keyword>
<evidence type="ECO:0000256" key="4">
    <source>
        <dbReference type="ARBA" id="ARBA00013244"/>
    </source>
</evidence>
<feature type="transmembrane region" description="Helical" evidence="12">
    <location>
        <begin position="89"/>
        <end position="108"/>
    </location>
</feature>
<evidence type="ECO:0000256" key="1">
    <source>
        <dbReference type="ARBA" id="ARBA00004477"/>
    </source>
</evidence>
<evidence type="ECO:0000313" key="13">
    <source>
        <dbReference type="EMBL" id="KAL3315399.1"/>
    </source>
</evidence>
<keyword evidence="6 12" id="KW-0812">Transmembrane</keyword>
<dbReference type="PIRSF" id="PIRSF000439">
    <property type="entry name" value="Oat_ACAT_DAG_ARE"/>
    <property type="match status" value="1"/>
</dbReference>
<evidence type="ECO:0000256" key="6">
    <source>
        <dbReference type="ARBA" id="ARBA00022692"/>
    </source>
</evidence>
<keyword evidence="5" id="KW-0808">Transferase</keyword>
<comment type="subcellular location">
    <subcellularLocation>
        <location evidence="1">Endoplasmic reticulum membrane</location>
        <topology evidence="1">Multi-pass membrane protein</topology>
    </subcellularLocation>
</comment>
<evidence type="ECO:0000256" key="3">
    <source>
        <dbReference type="ARBA" id="ARBA00009010"/>
    </source>
</evidence>
<dbReference type="GO" id="GO:0005789">
    <property type="term" value="C:endoplasmic reticulum membrane"/>
    <property type="evidence" value="ECO:0007669"/>
    <property type="project" value="UniProtKB-SubCell"/>
</dbReference>
<feature type="active site" evidence="11">
    <location>
        <position position="223"/>
    </location>
</feature>
<evidence type="ECO:0000256" key="2">
    <source>
        <dbReference type="ARBA" id="ARBA00005189"/>
    </source>
</evidence>
<keyword evidence="14" id="KW-1185">Reference proteome</keyword>
<dbReference type="Proteomes" id="UP001626550">
    <property type="component" value="Unassembled WGS sequence"/>
</dbReference>
<evidence type="ECO:0000313" key="14">
    <source>
        <dbReference type="Proteomes" id="UP001626550"/>
    </source>
</evidence>
<evidence type="ECO:0000256" key="10">
    <source>
        <dbReference type="ARBA" id="ARBA00023315"/>
    </source>
</evidence>
<keyword evidence="9 12" id="KW-0472">Membrane</keyword>
<evidence type="ECO:0000256" key="5">
    <source>
        <dbReference type="ARBA" id="ARBA00022679"/>
    </source>
</evidence>
<dbReference type="GO" id="GO:0004144">
    <property type="term" value="F:diacylglycerol O-acyltransferase activity"/>
    <property type="evidence" value="ECO:0007669"/>
    <property type="project" value="UniProtKB-EC"/>
</dbReference>
<gene>
    <name evidence="13" type="primary">DGAT1</name>
    <name evidence="13" type="ORF">Ciccas_005976</name>
</gene>
<sequence>MRGFDKNRIRKASESSLNWRDGLVFKNLEIKEDPKLYSMPTLVARLAVTYPNNVTLSDLYYFMFAPTLCYELNFPRSLTIRKKFLAKRIFEVIFLPQLLLCLIQQWIFPILQKETQTFSTTKSWSVVLERVLKFAVPNHIIWALGFYLLFHSWLNVLAELMRFGDRLFYKDWWNAESVQCFWSSWNVPVHRWCRRHVYIPLLEIGLTRLWAQLIVFFISAFFHEFLASVPLKMFRCWAFLGMLTQIPYAYLVRFLSPNGGKLGNIAVWITLIIGQPLAILMYLHDYYLINYYQLE</sequence>
<evidence type="ECO:0000256" key="11">
    <source>
        <dbReference type="PIRSR" id="PIRSR000439-1"/>
    </source>
</evidence>
<dbReference type="PANTHER" id="PTHR10408:SF7">
    <property type="entry name" value="DIACYLGLYCEROL O-ACYLTRANSFERASE 1"/>
    <property type="match status" value="1"/>
</dbReference>
<comment type="pathway">
    <text evidence="2">Lipid metabolism.</text>
</comment>
<proteinExistence type="inferred from homology"/>
<reference evidence="13 14" key="1">
    <citation type="submission" date="2024-11" db="EMBL/GenBank/DDBJ databases">
        <title>Adaptive evolution of stress response genes in parasites aligns with host niche diversity.</title>
        <authorList>
            <person name="Hahn C."/>
            <person name="Resl P."/>
        </authorList>
    </citation>
    <scope>NUCLEOTIDE SEQUENCE [LARGE SCALE GENOMIC DNA]</scope>
    <source>
        <strain evidence="13">EGGRZ-B1_66</strain>
        <tissue evidence="13">Body</tissue>
    </source>
</reference>
<comment type="similarity">
    <text evidence="3">Belongs to the membrane-bound acyltransferase family. Sterol o-acyltransferase subfamily.</text>
</comment>
<dbReference type="Pfam" id="PF03062">
    <property type="entry name" value="MBOAT"/>
    <property type="match status" value="1"/>
</dbReference>
<dbReference type="EMBL" id="JBJKFK010000761">
    <property type="protein sequence ID" value="KAL3315399.1"/>
    <property type="molecule type" value="Genomic_DNA"/>
</dbReference>
<keyword evidence="8 12" id="KW-1133">Transmembrane helix</keyword>
<evidence type="ECO:0000256" key="12">
    <source>
        <dbReference type="SAM" id="Phobius"/>
    </source>
</evidence>
<dbReference type="PANTHER" id="PTHR10408">
    <property type="entry name" value="STEROL O-ACYLTRANSFERASE"/>
    <property type="match status" value="1"/>
</dbReference>
<keyword evidence="10" id="KW-0012">Acyltransferase</keyword>
<feature type="transmembrane region" description="Helical" evidence="12">
    <location>
        <begin position="262"/>
        <end position="283"/>
    </location>
</feature>
<dbReference type="EC" id="2.3.1.20" evidence="4"/>
<feature type="transmembrane region" description="Helical" evidence="12">
    <location>
        <begin position="140"/>
        <end position="158"/>
    </location>
</feature>
<dbReference type="InterPro" id="IPR014371">
    <property type="entry name" value="Oat_ACAT_DAG_ARE"/>
</dbReference>
<feature type="transmembrane region" description="Helical" evidence="12">
    <location>
        <begin position="237"/>
        <end position="255"/>
    </location>
</feature>
<comment type="caution">
    <text evidence="13">The sequence shown here is derived from an EMBL/GenBank/DDBJ whole genome shotgun (WGS) entry which is preliminary data.</text>
</comment>